<reference evidence="3 4" key="1">
    <citation type="submission" date="2014-04" db="EMBL/GenBank/DDBJ databases">
        <authorList>
            <consortium name="DOE Joint Genome Institute"/>
            <person name="Kuo A."/>
            <person name="Ruytinx J."/>
            <person name="Rineau F."/>
            <person name="Colpaert J."/>
            <person name="Kohler A."/>
            <person name="Nagy L.G."/>
            <person name="Floudas D."/>
            <person name="Copeland A."/>
            <person name="Barry K.W."/>
            <person name="Cichocki N."/>
            <person name="Veneault-Fourrey C."/>
            <person name="LaButti K."/>
            <person name="Lindquist E.A."/>
            <person name="Lipzen A."/>
            <person name="Lundell T."/>
            <person name="Morin E."/>
            <person name="Murat C."/>
            <person name="Sun H."/>
            <person name="Tunlid A."/>
            <person name="Henrissat B."/>
            <person name="Grigoriev I.V."/>
            <person name="Hibbett D.S."/>
            <person name="Martin F."/>
            <person name="Nordberg H.P."/>
            <person name="Cantor M.N."/>
            <person name="Hua S.X."/>
        </authorList>
    </citation>
    <scope>NUCLEOTIDE SEQUENCE [LARGE SCALE GENOMIC DNA]</scope>
    <source>
        <strain evidence="3 4">UH-Slu-Lm8-n1</strain>
    </source>
</reference>
<dbReference type="OrthoDB" id="2657661at2759"/>
<dbReference type="EMBL" id="KN835134">
    <property type="protein sequence ID" value="KIK49020.1"/>
    <property type="molecule type" value="Genomic_DNA"/>
</dbReference>
<evidence type="ECO:0000313" key="4">
    <source>
        <dbReference type="Proteomes" id="UP000054485"/>
    </source>
</evidence>
<sequence>MYGARRVLHKLLAILRTMVIKLSRQFSYSCYILQRILSTWTSRLIRSGVTNKNASIRHECREPRSNEPNISPVAILPSLDFSESGHSAQPHSVSQHSEHTRTGGSLPDDVESNHVSVSIVTSLRDSAPPILKPMTASDVRRYNKKSQIQRTDTDFMISAGRKDFSIPDKIDAGDLIWDCQIHPHGTLYFSSEQVTWRDPEMETTMVQITVFTDADVRKQSNSDVIASCVRTLLDQAQIAGHLEDTLTELTVDLSTNTNGELECRYYFVAPDQRVLFWETDFEAMNLFGEVKGVTNGHMKYAMEAEYWMHRELYPNDCKITPELHCELQAMILHAYTDTIFSEVSLAPFDTDELQRALSIVDYLNGIVNKPDSITNDQYIWAYARLMRMFTRARFSNFYGEIGARLGTDHSVYAEDNYLDRRPIVKLFNLILFGSPSSHVRKIDSVWVDQSVNRPRWKMFMNGLTNEWSGLAIYSTVMLAVDISFLAVPAISQRPSAQIALYISSLWSVASLVVSALLAQSGGHQDSINRATAFMARMTRSLHGKENLAIIFSLPYALVIWGMVFFFLALSLVIFLSANVATWCTVGPAWLLVIGFIGWPVWAARCPQIGRPTSSMWIRKRLGT</sequence>
<keyword evidence="2" id="KW-0472">Membrane</keyword>
<evidence type="ECO:0000256" key="1">
    <source>
        <dbReference type="SAM" id="MobiDB-lite"/>
    </source>
</evidence>
<dbReference type="HOGENOM" id="CLU_015091_1_0_1"/>
<organism evidence="3 4">
    <name type="scientific">Suillus luteus UH-Slu-Lm8-n1</name>
    <dbReference type="NCBI Taxonomy" id="930992"/>
    <lineage>
        <taxon>Eukaryota</taxon>
        <taxon>Fungi</taxon>
        <taxon>Dikarya</taxon>
        <taxon>Basidiomycota</taxon>
        <taxon>Agaricomycotina</taxon>
        <taxon>Agaricomycetes</taxon>
        <taxon>Agaricomycetidae</taxon>
        <taxon>Boletales</taxon>
        <taxon>Suillineae</taxon>
        <taxon>Suillaceae</taxon>
        <taxon>Suillus</taxon>
    </lineage>
</organism>
<dbReference type="Proteomes" id="UP000054485">
    <property type="component" value="Unassembled WGS sequence"/>
</dbReference>
<name>A0A0D0AFT0_9AGAM</name>
<feature type="transmembrane region" description="Helical" evidence="2">
    <location>
        <begin position="467"/>
        <end position="486"/>
    </location>
</feature>
<feature type="compositionally biased region" description="Polar residues" evidence="1">
    <location>
        <begin position="84"/>
        <end position="95"/>
    </location>
</feature>
<reference evidence="4" key="2">
    <citation type="submission" date="2015-01" db="EMBL/GenBank/DDBJ databases">
        <title>Evolutionary Origins and Diversification of the Mycorrhizal Mutualists.</title>
        <authorList>
            <consortium name="DOE Joint Genome Institute"/>
            <consortium name="Mycorrhizal Genomics Consortium"/>
            <person name="Kohler A."/>
            <person name="Kuo A."/>
            <person name="Nagy L.G."/>
            <person name="Floudas D."/>
            <person name="Copeland A."/>
            <person name="Barry K.W."/>
            <person name="Cichocki N."/>
            <person name="Veneault-Fourrey C."/>
            <person name="LaButti K."/>
            <person name="Lindquist E.A."/>
            <person name="Lipzen A."/>
            <person name="Lundell T."/>
            <person name="Morin E."/>
            <person name="Murat C."/>
            <person name="Riley R."/>
            <person name="Ohm R."/>
            <person name="Sun H."/>
            <person name="Tunlid A."/>
            <person name="Henrissat B."/>
            <person name="Grigoriev I.V."/>
            <person name="Hibbett D.S."/>
            <person name="Martin F."/>
        </authorList>
    </citation>
    <scope>NUCLEOTIDE SEQUENCE [LARGE SCALE GENOMIC DNA]</scope>
    <source>
        <strain evidence="4">UH-Slu-Lm8-n1</strain>
    </source>
</reference>
<evidence type="ECO:0000313" key="3">
    <source>
        <dbReference type="EMBL" id="KIK49020.1"/>
    </source>
</evidence>
<dbReference type="InParanoid" id="A0A0D0AFT0"/>
<feature type="transmembrane region" description="Helical" evidence="2">
    <location>
        <begin position="547"/>
        <end position="573"/>
    </location>
</feature>
<feature type="transmembrane region" description="Helical" evidence="2">
    <location>
        <begin position="579"/>
        <end position="601"/>
    </location>
</feature>
<proteinExistence type="predicted"/>
<dbReference type="STRING" id="930992.A0A0D0AFT0"/>
<keyword evidence="2" id="KW-1133">Transmembrane helix</keyword>
<keyword evidence="4" id="KW-1185">Reference proteome</keyword>
<keyword evidence="2" id="KW-0812">Transmembrane</keyword>
<accession>A0A0D0AFT0</accession>
<evidence type="ECO:0000256" key="2">
    <source>
        <dbReference type="SAM" id="Phobius"/>
    </source>
</evidence>
<gene>
    <name evidence="3" type="ORF">CY34DRAFT_797397</name>
</gene>
<feature type="region of interest" description="Disordered" evidence="1">
    <location>
        <begin position="83"/>
        <end position="111"/>
    </location>
</feature>
<dbReference type="AlphaFoldDB" id="A0A0D0AFT0"/>
<protein>
    <submittedName>
        <fullName evidence="3">Uncharacterized protein</fullName>
    </submittedName>
</protein>